<dbReference type="InterPro" id="IPR013320">
    <property type="entry name" value="ConA-like_dom_sf"/>
</dbReference>
<dbReference type="InterPro" id="IPR043136">
    <property type="entry name" value="B30.2/SPRY_sf"/>
</dbReference>
<comment type="caution">
    <text evidence="2">The sequence shown here is derived from an EMBL/GenBank/DDBJ whole genome shotgun (WGS) entry which is preliminary data.</text>
</comment>
<evidence type="ECO:0000313" key="3">
    <source>
        <dbReference type="Proteomes" id="UP001177744"/>
    </source>
</evidence>
<feature type="region of interest" description="Disordered" evidence="1">
    <location>
        <begin position="1"/>
        <end position="24"/>
    </location>
</feature>
<proteinExistence type="predicted"/>
<organism evidence="2 3">
    <name type="scientific">Cnephaeus nilssonii</name>
    <name type="common">Northern bat</name>
    <name type="synonym">Eptesicus nilssonii</name>
    <dbReference type="NCBI Taxonomy" id="3371016"/>
    <lineage>
        <taxon>Eukaryota</taxon>
        <taxon>Metazoa</taxon>
        <taxon>Chordata</taxon>
        <taxon>Craniata</taxon>
        <taxon>Vertebrata</taxon>
        <taxon>Euteleostomi</taxon>
        <taxon>Mammalia</taxon>
        <taxon>Eutheria</taxon>
        <taxon>Laurasiatheria</taxon>
        <taxon>Chiroptera</taxon>
        <taxon>Yangochiroptera</taxon>
        <taxon>Vespertilionidae</taxon>
        <taxon>Cnephaeus</taxon>
    </lineage>
</organism>
<reference evidence="2" key="1">
    <citation type="submission" date="2023-06" db="EMBL/GenBank/DDBJ databases">
        <title>Reference genome for the Northern bat (Eptesicus nilssonii), a most northern bat species.</title>
        <authorList>
            <person name="Laine V.N."/>
            <person name="Pulliainen A.T."/>
            <person name="Lilley T.M."/>
        </authorList>
    </citation>
    <scope>NUCLEOTIDE SEQUENCE</scope>
    <source>
        <strain evidence="2">BLF_Eptnil</strain>
        <tissue evidence="2">Kidney</tissue>
    </source>
</reference>
<dbReference type="AlphaFoldDB" id="A0AA40I9N3"/>
<dbReference type="EMBL" id="JAULJE010000002">
    <property type="protein sequence ID" value="KAK1345649.1"/>
    <property type="molecule type" value="Genomic_DNA"/>
</dbReference>
<protein>
    <submittedName>
        <fullName evidence="2">Uncharacterized protein</fullName>
    </submittedName>
</protein>
<accession>A0AA40I9N3</accession>
<keyword evidence="3" id="KW-1185">Reference proteome</keyword>
<dbReference type="SUPFAM" id="SSF49899">
    <property type="entry name" value="Concanavalin A-like lectins/glucanases"/>
    <property type="match status" value="1"/>
</dbReference>
<name>A0AA40I9N3_CNENI</name>
<gene>
    <name evidence="2" type="ORF">QTO34_008112</name>
</gene>
<dbReference type="Proteomes" id="UP001177744">
    <property type="component" value="Unassembled WGS sequence"/>
</dbReference>
<evidence type="ECO:0000256" key="1">
    <source>
        <dbReference type="SAM" id="MobiDB-lite"/>
    </source>
</evidence>
<sequence length="126" mass="14249">MWLASRSLPTTGLNEEPQAPPTGLWPSKTISTLQKYPYNTLPHMDAAMPPVCQNVWHVPYSVSCETGIFLDYKLGEVSFYNLNNRSYLFRFTHMFTENLGLISLLDLLQDLLLPVPSDMNDELLGG</sequence>
<dbReference type="Gene3D" id="2.60.120.920">
    <property type="match status" value="1"/>
</dbReference>
<evidence type="ECO:0000313" key="2">
    <source>
        <dbReference type="EMBL" id="KAK1345649.1"/>
    </source>
</evidence>